<dbReference type="CDD" id="cd07938">
    <property type="entry name" value="DRE_TIM_HMGL"/>
    <property type="match status" value="1"/>
</dbReference>
<dbReference type="InterPro" id="IPR043594">
    <property type="entry name" value="HMGL"/>
</dbReference>
<keyword evidence="9" id="KW-1185">Reference proteome</keyword>
<keyword evidence="4" id="KW-0479">Metal-binding</keyword>
<evidence type="ECO:0000313" key="9">
    <source>
        <dbReference type="Proteomes" id="UP000269001"/>
    </source>
</evidence>
<dbReference type="AlphaFoldDB" id="A0A3A8EF83"/>
<dbReference type="GO" id="GO:0046872">
    <property type="term" value="F:metal ion binding"/>
    <property type="evidence" value="ECO:0007669"/>
    <property type="project" value="UniProtKB-KW"/>
</dbReference>
<comment type="catalytic activity">
    <reaction evidence="6">
        <text>(3S)-3-hydroxy-3-methylglutaryl-CoA = acetoacetate + acetyl-CoA</text>
        <dbReference type="Rhea" id="RHEA:24404"/>
        <dbReference type="ChEBI" id="CHEBI:13705"/>
        <dbReference type="ChEBI" id="CHEBI:43074"/>
        <dbReference type="ChEBI" id="CHEBI:57288"/>
        <dbReference type="EC" id="4.1.3.4"/>
    </reaction>
</comment>
<evidence type="ECO:0000313" key="8">
    <source>
        <dbReference type="EMBL" id="RKG32748.1"/>
    </source>
</evidence>
<evidence type="ECO:0000256" key="5">
    <source>
        <dbReference type="ARBA" id="ARBA00023239"/>
    </source>
</evidence>
<comment type="similarity">
    <text evidence="2">Belongs to the HMG-CoA lyase family.</text>
</comment>
<evidence type="ECO:0000256" key="1">
    <source>
        <dbReference type="ARBA" id="ARBA00005143"/>
    </source>
</evidence>
<dbReference type="PANTHER" id="PTHR42738:SF7">
    <property type="entry name" value="HYDROXYMETHYLGLUTARYL-COA LYASE"/>
    <property type="match status" value="1"/>
</dbReference>
<dbReference type="InterPro" id="IPR000891">
    <property type="entry name" value="PYR_CT"/>
</dbReference>
<keyword evidence="5 8" id="KW-0456">Lyase</keyword>
<accession>A0A3A8EF83</accession>
<dbReference type="EC" id="4.1.3.4" evidence="3"/>
<dbReference type="Gene3D" id="3.20.20.70">
    <property type="entry name" value="Aldolase class I"/>
    <property type="match status" value="1"/>
</dbReference>
<comment type="pathway">
    <text evidence="1">Metabolic intermediate metabolism; (S)-3-hydroxy-3-methylglutaryl-CoA degradation; acetoacetate from (S)-3-hydroxy-3-methylglutaryl-CoA: step 1/1.</text>
</comment>
<dbReference type="UniPathway" id="UPA00896">
    <property type="reaction ID" value="UER00863"/>
</dbReference>
<evidence type="ECO:0000256" key="4">
    <source>
        <dbReference type="ARBA" id="ARBA00022723"/>
    </source>
</evidence>
<dbReference type="PROSITE" id="PS50991">
    <property type="entry name" value="PYR_CT"/>
    <property type="match status" value="1"/>
</dbReference>
<gene>
    <name evidence="8" type="ORF">D7V21_11280</name>
</gene>
<organism evidence="8 9">
    <name type="scientific">Acinetobacter guerrae</name>
    <dbReference type="NCBI Taxonomy" id="1843371"/>
    <lineage>
        <taxon>Bacteria</taxon>
        <taxon>Pseudomonadati</taxon>
        <taxon>Pseudomonadota</taxon>
        <taxon>Gammaproteobacteria</taxon>
        <taxon>Moraxellales</taxon>
        <taxon>Moraxellaceae</taxon>
        <taxon>Acinetobacter</taxon>
    </lineage>
</organism>
<dbReference type="RefSeq" id="WP_120370580.1">
    <property type="nucleotide sequence ID" value="NZ_BKYM01000005.1"/>
</dbReference>
<evidence type="ECO:0000256" key="6">
    <source>
        <dbReference type="ARBA" id="ARBA00049877"/>
    </source>
</evidence>
<dbReference type="PROSITE" id="PS01062">
    <property type="entry name" value="HMG_COA_LYASE"/>
    <property type="match status" value="1"/>
</dbReference>
<protein>
    <recommendedName>
        <fullName evidence="3">hydroxymethylglutaryl-CoA lyase</fullName>
        <ecNumber evidence="3">4.1.3.4</ecNumber>
    </recommendedName>
</protein>
<dbReference type="Pfam" id="PF00682">
    <property type="entry name" value="HMGL-like"/>
    <property type="match status" value="1"/>
</dbReference>
<evidence type="ECO:0000256" key="3">
    <source>
        <dbReference type="ARBA" id="ARBA00012910"/>
    </source>
</evidence>
<evidence type="ECO:0000259" key="7">
    <source>
        <dbReference type="PROSITE" id="PS50991"/>
    </source>
</evidence>
<dbReference type="EMBL" id="RAXU01000013">
    <property type="protein sequence ID" value="RKG32748.1"/>
    <property type="molecule type" value="Genomic_DNA"/>
</dbReference>
<dbReference type="GO" id="GO:0004419">
    <property type="term" value="F:hydroxymethylglutaryl-CoA lyase activity"/>
    <property type="evidence" value="ECO:0007669"/>
    <property type="project" value="UniProtKB-EC"/>
</dbReference>
<proteinExistence type="inferred from homology"/>
<dbReference type="NCBIfam" id="NF004283">
    <property type="entry name" value="PRK05692.1"/>
    <property type="match status" value="1"/>
</dbReference>
<dbReference type="FunFam" id="3.20.20.70:FF:000071">
    <property type="entry name" value="Hydroxymethylglutaryl-CoA lyase"/>
    <property type="match status" value="1"/>
</dbReference>
<dbReference type="InterPro" id="IPR013785">
    <property type="entry name" value="Aldolase_TIM"/>
</dbReference>
<name>A0A3A8EF83_9GAMM</name>
<sequence>MNHSQWVNIVEVAPRDGLQNEKLCISLEDKIELIQRLDHAGLNYLECGSFVSPKWVPQMEATSEIFEYLHKHSTPDKTYAALVPNIKGLESAINNGVKEIAVFIAASESFSKKNINKSIDESITVAREVIKEAQKNNIKVRAYLSCVLGCPYEGQVNTQSVVDLTKQLIEFGAYEVSLGDTIGVGTPFKTLQLLKAMKEKVPVSMLAGHFHDTYGQALANVFVSLQEGIRTFDSSVAGLGGCPYAKGASGNLATEDLVYMLQNSGYETGVNLSKLIEAGNFINRVLVRETNSKVSRANTK</sequence>
<dbReference type="SUPFAM" id="SSF51569">
    <property type="entry name" value="Aldolase"/>
    <property type="match status" value="1"/>
</dbReference>
<feature type="domain" description="Pyruvate carboxyltransferase" evidence="7">
    <location>
        <begin position="7"/>
        <end position="276"/>
    </location>
</feature>
<reference evidence="8 9" key="1">
    <citation type="submission" date="2018-09" db="EMBL/GenBank/DDBJ databases">
        <title>The draft genome of Acinetobacter spp. strains.</title>
        <authorList>
            <person name="Qin J."/>
            <person name="Feng Y."/>
            <person name="Zong Z."/>
        </authorList>
    </citation>
    <scope>NUCLEOTIDE SEQUENCE [LARGE SCALE GENOMIC DNA]</scope>
    <source>
        <strain evidence="8 9">WCHAc060096</strain>
    </source>
</reference>
<dbReference type="InterPro" id="IPR000138">
    <property type="entry name" value="HMG_CoA_lyase_AS"/>
</dbReference>
<comment type="caution">
    <text evidence="8">The sequence shown here is derived from an EMBL/GenBank/DDBJ whole genome shotgun (WGS) entry which is preliminary data.</text>
</comment>
<dbReference type="GO" id="GO:0006552">
    <property type="term" value="P:L-leucine catabolic process"/>
    <property type="evidence" value="ECO:0007669"/>
    <property type="project" value="TreeGrafter"/>
</dbReference>
<dbReference type="GO" id="GO:0046951">
    <property type="term" value="P:ketone body biosynthetic process"/>
    <property type="evidence" value="ECO:0007669"/>
    <property type="project" value="TreeGrafter"/>
</dbReference>
<dbReference type="Proteomes" id="UP000269001">
    <property type="component" value="Unassembled WGS sequence"/>
</dbReference>
<dbReference type="PANTHER" id="PTHR42738">
    <property type="entry name" value="HYDROXYMETHYLGLUTARYL-COA LYASE"/>
    <property type="match status" value="1"/>
</dbReference>
<evidence type="ECO:0000256" key="2">
    <source>
        <dbReference type="ARBA" id="ARBA00009405"/>
    </source>
</evidence>